<dbReference type="InterPro" id="IPR029050">
    <property type="entry name" value="Immunoprotect_excell_Ig-like"/>
</dbReference>
<reference evidence="4 5" key="1">
    <citation type="submission" date="2018-12" db="EMBL/GenBank/DDBJ databases">
        <title>Glycomyces sp. YIM 121974 draft genome.</title>
        <authorList>
            <person name="Li Q."/>
        </authorList>
    </citation>
    <scope>NUCLEOTIDE SEQUENCE [LARGE SCALE GENOMIC DNA]</scope>
    <source>
        <strain evidence="4 5">YIM 121974</strain>
    </source>
</reference>
<evidence type="ECO:0000256" key="1">
    <source>
        <dbReference type="ARBA" id="ARBA00022729"/>
    </source>
</evidence>
<feature type="region of interest" description="Disordered" evidence="2">
    <location>
        <begin position="32"/>
        <end position="76"/>
    </location>
</feature>
<dbReference type="EMBL" id="RSEB01000003">
    <property type="protein sequence ID" value="RRR99262.1"/>
    <property type="molecule type" value="Genomic_DNA"/>
</dbReference>
<evidence type="ECO:0008006" key="6">
    <source>
        <dbReference type="Google" id="ProtNLM"/>
    </source>
</evidence>
<accession>A0A426UXB8</accession>
<name>A0A426UXB8_9ACTN</name>
<gene>
    <name evidence="4" type="ORF">EIW28_11065</name>
</gene>
<dbReference type="RefSeq" id="WP_125247776.1">
    <property type="nucleotide sequence ID" value="NZ_RSEB01000003.1"/>
</dbReference>
<protein>
    <recommendedName>
        <fullName evidence="6">DUF4352 domain-containing protein</fullName>
    </recommendedName>
</protein>
<comment type="caution">
    <text evidence="4">The sequence shown here is derived from an EMBL/GenBank/DDBJ whole genome shotgun (WGS) entry which is preliminary data.</text>
</comment>
<dbReference type="Gene3D" id="2.60.40.1240">
    <property type="match status" value="1"/>
</dbReference>
<dbReference type="AlphaFoldDB" id="A0A426UXB8"/>
<feature type="chain" id="PRO_5019271987" description="DUF4352 domain-containing protein" evidence="3">
    <location>
        <begin position="31"/>
        <end position="205"/>
    </location>
</feature>
<keyword evidence="5" id="KW-1185">Reference proteome</keyword>
<dbReference type="Proteomes" id="UP000277256">
    <property type="component" value="Unassembled WGS sequence"/>
</dbReference>
<proteinExistence type="predicted"/>
<feature type="compositionally biased region" description="Acidic residues" evidence="2">
    <location>
        <begin position="41"/>
        <end position="55"/>
    </location>
</feature>
<evidence type="ECO:0000313" key="4">
    <source>
        <dbReference type="EMBL" id="RRR99262.1"/>
    </source>
</evidence>
<dbReference type="OrthoDB" id="2004788at2"/>
<evidence type="ECO:0000256" key="2">
    <source>
        <dbReference type="SAM" id="MobiDB-lite"/>
    </source>
</evidence>
<feature type="signal peptide" evidence="3">
    <location>
        <begin position="1"/>
        <end position="30"/>
    </location>
</feature>
<evidence type="ECO:0000256" key="3">
    <source>
        <dbReference type="SAM" id="SignalP"/>
    </source>
</evidence>
<keyword evidence="1 3" id="KW-0732">Signal</keyword>
<sequence length="205" mass="20861">MNIEFPEISKRLLAAGGAALIALAALSACSAGEDASGGDTGAEETQVEEAAEGGAEEAPAGGDGTSPESPLPAGSTVEITDWSLTGSAVELDATDAVMGANEFNTEPAAGNQFALVTIDGTYNGAETGTLWLDATFGIWADGTFYDSVDCLNVVENNIMDTAEVSPGSSASGSSCVEIPTGAETYLLYFEDVWSLDGTKHFVEIG</sequence>
<evidence type="ECO:0000313" key="5">
    <source>
        <dbReference type="Proteomes" id="UP000277256"/>
    </source>
</evidence>
<organism evidence="4 5">
    <name type="scientific">Glycomyces terrestris</name>
    <dbReference type="NCBI Taxonomy" id="2493553"/>
    <lineage>
        <taxon>Bacteria</taxon>
        <taxon>Bacillati</taxon>
        <taxon>Actinomycetota</taxon>
        <taxon>Actinomycetes</taxon>
        <taxon>Glycomycetales</taxon>
        <taxon>Glycomycetaceae</taxon>
        <taxon>Glycomyces</taxon>
    </lineage>
</organism>